<name>A0A8S5TGN4_9CAUD</name>
<proteinExistence type="predicted"/>
<dbReference type="EMBL" id="BK032823">
    <property type="protein sequence ID" value="DAF62476.1"/>
    <property type="molecule type" value="Genomic_DNA"/>
</dbReference>
<organism evidence="1">
    <name type="scientific">Myoviridae sp. ctIty1</name>
    <dbReference type="NCBI Taxonomy" id="2827673"/>
    <lineage>
        <taxon>Viruses</taxon>
        <taxon>Duplodnaviria</taxon>
        <taxon>Heunggongvirae</taxon>
        <taxon>Uroviricota</taxon>
        <taxon>Caudoviricetes</taxon>
    </lineage>
</organism>
<accession>A0A8S5TGN4</accession>
<protein>
    <submittedName>
        <fullName evidence="1">Uncharacterized protein</fullName>
    </submittedName>
</protein>
<evidence type="ECO:0000313" key="1">
    <source>
        <dbReference type="EMBL" id="DAF62476.1"/>
    </source>
</evidence>
<sequence length="182" mass="20664">MPLFKLNEGLETVAHNALGNLFMGDHTLGTKKWIGTMDPNLIPGGLRDKHDQEYFNKYYKISSSVESKLRQMIKAIPNVAMFSKSKGYKSNDIFNDFYGSNAKKEDKSAMHLKHKANEVNLTTATAYKILHYGDKFAIIFFIFDNHSIRSAKVITSRSSGNYDATDIHDFKKINPSSYTKPK</sequence>
<reference evidence="1" key="1">
    <citation type="journal article" date="2021" name="Proc. Natl. Acad. Sci. U.S.A.">
        <title>A Catalog of Tens of Thousands of Viruses from Human Metagenomes Reveals Hidden Associations with Chronic Diseases.</title>
        <authorList>
            <person name="Tisza M.J."/>
            <person name="Buck C.B."/>
        </authorList>
    </citation>
    <scope>NUCLEOTIDE SEQUENCE</scope>
    <source>
        <strain evidence="1">CtIty1</strain>
    </source>
</reference>